<dbReference type="SUPFAM" id="SSF89946">
    <property type="entry name" value="Hypothetical protein VC0424"/>
    <property type="match status" value="1"/>
</dbReference>
<dbReference type="InterPro" id="IPR009671">
    <property type="entry name" value="RraB_dom"/>
</dbReference>
<dbReference type="Pfam" id="PF05117">
    <property type="entry name" value="DUF695"/>
    <property type="match status" value="1"/>
</dbReference>
<evidence type="ECO:0000313" key="3">
    <source>
        <dbReference type="EMBL" id="CAH2760928.1"/>
    </source>
</evidence>
<dbReference type="InterPro" id="IPR016097">
    <property type="entry name" value="DUF695"/>
</dbReference>
<keyword evidence="5" id="KW-1185">Reference proteome</keyword>
<dbReference type="InterPro" id="IPR036701">
    <property type="entry name" value="RraB-like_sf"/>
</dbReference>
<name>A0AAU9VHA0_9FIRM</name>
<dbReference type="Proteomes" id="UP001154095">
    <property type="component" value="Chromosome"/>
</dbReference>
<dbReference type="EMBL" id="OW659496">
    <property type="protein sequence ID" value="CAH2760935.1"/>
    <property type="molecule type" value="Genomic_DNA"/>
</dbReference>
<evidence type="ECO:0000313" key="4">
    <source>
        <dbReference type="EMBL" id="CAH2760935.1"/>
    </source>
</evidence>
<gene>
    <name evidence="3" type="ORF">ERYAMS2_00439</name>
    <name evidence="4" type="ORF">ERYAMS_00149</name>
</gene>
<evidence type="ECO:0000313" key="5">
    <source>
        <dbReference type="Proteomes" id="UP001154095"/>
    </source>
</evidence>
<dbReference type="Proteomes" id="UP001154111">
    <property type="component" value="Chromosome"/>
</dbReference>
<feature type="domain" description="Regulator of ribonuclease activity B" evidence="2">
    <location>
        <begin position="140"/>
        <end position="235"/>
    </location>
</feature>
<dbReference type="Gene3D" id="3.30.70.970">
    <property type="entry name" value="RraB-like"/>
    <property type="match status" value="1"/>
</dbReference>
<dbReference type="EMBL" id="OW659477">
    <property type="protein sequence ID" value="CAH2760928.1"/>
    <property type="molecule type" value="Genomic_DNA"/>
</dbReference>
<evidence type="ECO:0000259" key="1">
    <source>
        <dbReference type="Pfam" id="PF05117"/>
    </source>
</evidence>
<proteinExistence type="predicted"/>
<accession>A0AAU9VHA0</accession>
<dbReference type="Pfam" id="PF06877">
    <property type="entry name" value="RraB"/>
    <property type="match status" value="1"/>
</dbReference>
<protein>
    <submittedName>
        <fullName evidence="3">DUF695 domain-containing protein</fullName>
    </submittedName>
</protein>
<feature type="domain" description="DUF695" evidence="1">
    <location>
        <begin position="5"/>
        <end position="130"/>
    </location>
</feature>
<dbReference type="RefSeq" id="WP_254007138.1">
    <property type="nucleotide sequence ID" value="NZ_OW659477.1"/>
</dbReference>
<organism evidence="3 6">
    <name type="scientific">Erysipelothrix amsterdamensis</name>
    <dbReference type="NCBI Taxonomy" id="2929157"/>
    <lineage>
        <taxon>Bacteria</taxon>
        <taxon>Bacillati</taxon>
        <taxon>Bacillota</taxon>
        <taxon>Erysipelotrichia</taxon>
        <taxon>Erysipelotrichales</taxon>
        <taxon>Erysipelotrichaceae</taxon>
        <taxon>Erysipelothrix</taxon>
    </lineage>
</organism>
<evidence type="ECO:0000259" key="2">
    <source>
        <dbReference type="Pfam" id="PF06877"/>
    </source>
</evidence>
<sequence length="239" mass="27750">MYESNFQFYPLIMDEKPHSVRVDLNALVFEEGYPHLYVVRKPYKGRDNGFPTELAFDALNTFEVAITDLLSPMDVQLIGAITGNDVCDYFFVSKDCIALESILKEHFPEEVIGVIVREHDDFEIYKSLLYPNEFQIAIIYNQNLCMNLENEGERFEVERDVEVLTVFERLEDAQQFGQHFEQFADSFTLEPREDGMIQTRMIASIVPTLPTMNGISQHIVTLTNQYNGYYEGWKCSVHK</sequence>
<evidence type="ECO:0000313" key="6">
    <source>
        <dbReference type="Proteomes" id="UP001154111"/>
    </source>
</evidence>
<dbReference type="AlphaFoldDB" id="A0AAU9VHA0"/>
<reference evidence="3" key="1">
    <citation type="submission" date="2022-04" db="EMBL/GenBank/DDBJ databases">
        <authorList>
            <person name="Forde T."/>
        </authorList>
    </citation>
    <scope>NUCLEOTIDE SEQUENCE</scope>
    <source>
        <strain evidence="3">A18Y016a</strain>
        <strain evidence="4">A18Y020d</strain>
    </source>
</reference>